<feature type="domain" description="AB hydrolase-1" evidence="2">
    <location>
        <begin position="85"/>
        <end position="322"/>
    </location>
</feature>
<feature type="transmembrane region" description="Helical" evidence="1">
    <location>
        <begin position="27"/>
        <end position="49"/>
    </location>
</feature>
<keyword evidence="1" id="KW-0812">Transmembrane</keyword>
<dbReference type="GO" id="GO:0016020">
    <property type="term" value="C:membrane"/>
    <property type="evidence" value="ECO:0007669"/>
    <property type="project" value="TreeGrafter"/>
</dbReference>
<evidence type="ECO:0000256" key="1">
    <source>
        <dbReference type="SAM" id="Phobius"/>
    </source>
</evidence>
<keyword evidence="4" id="KW-1185">Reference proteome</keyword>
<reference evidence="3" key="1">
    <citation type="submission" date="2021-05" db="EMBL/GenBank/DDBJ databases">
        <title>The genome of the haptophyte Pavlova lutheri (Diacronema luteri, Pavlovales) - a model for lipid biosynthesis in eukaryotic algae.</title>
        <authorList>
            <person name="Hulatt C.J."/>
            <person name="Posewitz M.C."/>
        </authorList>
    </citation>
    <scope>NUCLEOTIDE SEQUENCE</scope>
    <source>
        <strain evidence="3">NIVA-4/92</strain>
    </source>
</reference>
<dbReference type="Proteomes" id="UP000751190">
    <property type="component" value="Unassembled WGS sequence"/>
</dbReference>
<dbReference type="PANTHER" id="PTHR43798:SF33">
    <property type="entry name" value="HYDROLASE, PUTATIVE (AFU_ORTHOLOGUE AFUA_2G14860)-RELATED"/>
    <property type="match status" value="1"/>
</dbReference>
<dbReference type="OrthoDB" id="284184at2759"/>
<evidence type="ECO:0000313" key="3">
    <source>
        <dbReference type="EMBL" id="KAG8457492.1"/>
    </source>
</evidence>
<dbReference type="InterPro" id="IPR050266">
    <property type="entry name" value="AB_hydrolase_sf"/>
</dbReference>
<organism evidence="3 4">
    <name type="scientific">Diacronema lutheri</name>
    <name type="common">Unicellular marine alga</name>
    <name type="synonym">Monochrysis lutheri</name>
    <dbReference type="NCBI Taxonomy" id="2081491"/>
    <lineage>
        <taxon>Eukaryota</taxon>
        <taxon>Haptista</taxon>
        <taxon>Haptophyta</taxon>
        <taxon>Pavlovophyceae</taxon>
        <taxon>Pavlovales</taxon>
        <taxon>Pavlovaceae</taxon>
        <taxon>Diacronema</taxon>
    </lineage>
</organism>
<dbReference type="Pfam" id="PF12697">
    <property type="entry name" value="Abhydrolase_6"/>
    <property type="match status" value="1"/>
</dbReference>
<dbReference type="InterPro" id="IPR029058">
    <property type="entry name" value="AB_hydrolase_fold"/>
</dbReference>
<dbReference type="InterPro" id="IPR000639">
    <property type="entry name" value="Epox_hydrolase-like"/>
</dbReference>
<evidence type="ECO:0000313" key="4">
    <source>
        <dbReference type="Proteomes" id="UP000751190"/>
    </source>
</evidence>
<comment type="caution">
    <text evidence="3">The sequence shown here is derived from an EMBL/GenBank/DDBJ whole genome shotgun (WGS) entry which is preliminary data.</text>
</comment>
<protein>
    <recommendedName>
        <fullName evidence="2">AB hydrolase-1 domain-containing protein</fullName>
    </recommendedName>
</protein>
<keyword evidence="1" id="KW-1133">Transmembrane helix</keyword>
<evidence type="ECO:0000259" key="2">
    <source>
        <dbReference type="Pfam" id="PF12697"/>
    </source>
</evidence>
<dbReference type="OMA" id="LLITHDW"/>
<dbReference type="GO" id="GO:0003824">
    <property type="term" value="F:catalytic activity"/>
    <property type="evidence" value="ECO:0007669"/>
    <property type="project" value="InterPro"/>
</dbReference>
<feature type="transmembrane region" description="Helical" evidence="1">
    <location>
        <begin position="177"/>
        <end position="201"/>
    </location>
</feature>
<dbReference type="AlphaFoldDB" id="A0A8J6C019"/>
<keyword evidence="1" id="KW-0472">Membrane</keyword>
<proteinExistence type="predicted"/>
<gene>
    <name evidence="3" type="ORF">KFE25_004128</name>
</gene>
<dbReference type="Gene3D" id="3.40.50.1820">
    <property type="entry name" value="alpha/beta hydrolase"/>
    <property type="match status" value="1"/>
</dbReference>
<sequence length="345" mass="36702">MSENALHDPERVSTAYVLLRFCPPVGLVGGVGLALAIVHAPVALLAWLLRRACAPPARGGGAAPAVELVEHAPLLPSRAHARDTVLLVHGFPDSPSLWDGTVDALTRAGYRCLVAALPGARGEAVDAACAPEAMAEALHAALRARERGAVTLLAHDWGAVYGFLLARAHPTAVRRIAAVDVGGHIALAAIPPVAAVGIALYQSLLALAFALGGPGGRLILRGMLLVWRYPRAEQRATVDMCHHYMGAIQAEARKLLAAGGRAAPSLDYTPAVPSFFAYAAHKPFFFHTREWLRRVRATPGGLVVEFACGHWLMTEQPEQWADVLVRWLRRTDALLAPEPVGAHGD</sequence>
<dbReference type="PANTHER" id="PTHR43798">
    <property type="entry name" value="MONOACYLGLYCEROL LIPASE"/>
    <property type="match status" value="1"/>
</dbReference>
<dbReference type="PRINTS" id="PR00412">
    <property type="entry name" value="EPOXHYDRLASE"/>
</dbReference>
<name>A0A8J6C019_DIALT</name>
<dbReference type="EMBL" id="JAGTXO010000068">
    <property type="protein sequence ID" value="KAG8457492.1"/>
    <property type="molecule type" value="Genomic_DNA"/>
</dbReference>
<accession>A0A8J6C019</accession>
<dbReference type="InterPro" id="IPR000073">
    <property type="entry name" value="AB_hydrolase_1"/>
</dbReference>
<dbReference type="SUPFAM" id="SSF53474">
    <property type="entry name" value="alpha/beta-Hydrolases"/>
    <property type="match status" value="1"/>
</dbReference>